<comment type="subcellular location">
    <subcellularLocation>
        <location evidence="7">Cell membrane</location>
        <topology evidence="7">Multi-pass membrane protein</topology>
    </subcellularLocation>
</comment>
<keyword evidence="9" id="KW-0449">Lipoprotein</keyword>
<reference evidence="8 11" key="2">
    <citation type="submission" date="2015-11" db="EMBL/GenBank/DDBJ databases">
        <authorList>
            <person name="Varghese N."/>
        </authorList>
    </citation>
    <scope>NUCLEOTIDE SEQUENCE [LARGE SCALE GENOMIC DNA]</scope>
    <source>
        <strain evidence="8 11">JGI-8</strain>
    </source>
</reference>
<dbReference type="OrthoDB" id="871140at2"/>
<dbReference type="NCBIfam" id="TIGR00544">
    <property type="entry name" value="lgt"/>
    <property type="match status" value="1"/>
</dbReference>
<dbReference type="AlphaFoldDB" id="A0A0P1M948"/>
<dbReference type="Proteomes" id="UP000182200">
    <property type="component" value="Unassembled WGS sequence"/>
</dbReference>
<accession>A0A0P1M0A0</accession>
<feature type="transmembrane region" description="Helical" evidence="7">
    <location>
        <begin position="44"/>
        <end position="66"/>
    </location>
</feature>
<feature type="transmembrane region" description="Helical" evidence="7">
    <location>
        <begin position="207"/>
        <end position="224"/>
    </location>
</feature>
<comment type="pathway">
    <text evidence="7">Protein modification; lipoprotein biosynthesis (diacylglyceryl transfer).</text>
</comment>
<evidence type="ECO:0000313" key="8">
    <source>
        <dbReference type="EMBL" id="CUS91830.1"/>
    </source>
</evidence>
<sequence>MRPILFQIGPIPIYSYGLMMALAFIVADYLLAREFKRLRLNVSYANEMLILALVSGIAGARLLYLIENFSDFLKAPLEMIFSAGGLTWYGGFIAAFIVLLIYVKRRKLPILKVLDAIAPAVALGYGIGRIGCHLSGDGDYGIPTSLPWGTIYANGTLKPTYALRSYFERFPELAEKYNYWEKASKVIGEDRFGIITEFDTFIKLHPTPVYEFLLMVVIFIFLWIYRKRIKFSGELFGLYLILSSIERFFIEFIRLNPPLLLGLSEAQVLSILLFVSGILFLKKLRNVKKPNKNDNAR</sequence>
<evidence type="ECO:0000256" key="4">
    <source>
        <dbReference type="ARBA" id="ARBA00022692"/>
    </source>
</evidence>
<dbReference type="GO" id="GO:0005886">
    <property type="term" value="C:plasma membrane"/>
    <property type="evidence" value="ECO:0007669"/>
    <property type="project" value="UniProtKB-SubCell"/>
</dbReference>
<accession>A0A0P1P8F2</accession>
<keyword evidence="4 7" id="KW-0812">Transmembrane</keyword>
<name>A0A0P1M948_9BACT</name>
<evidence type="ECO:0000256" key="6">
    <source>
        <dbReference type="ARBA" id="ARBA00023136"/>
    </source>
</evidence>
<evidence type="ECO:0000256" key="2">
    <source>
        <dbReference type="ARBA" id="ARBA00022475"/>
    </source>
</evidence>
<dbReference type="UniPathway" id="UPA00664"/>
<organism evidence="9 10">
    <name type="scientific">Candidatus Kryptonium thompsonii</name>
    <dbReference type="NCBI Taxonomy" id="1633631"/>
    <lineage>
        <taxon>Bacteria</taxon>
        <taxon>Pseudomonadati</taxon>
        <taxon>Candidatus Kryptoniota</taxon>
        <taxon>Candidatus Kryptonium</taxon>
    </lineage>
</organism>
<keyword evidence="6 7" id="KW-0472">Membrane</keyword>
<dbReference type="HAMAP" id="MF_01147">
    <property type="entry name" value="Lgt"/>
    <property type="match status" value="1"/>
</dbReference>
<dbReference type="EC" id="2.5.1.145" evidence="7"/>
<evidence type="ECO:0000313" key="9">
    <source>
        <dbReference type="EMBL" id="CUU00760.1"/>
    </source>
</evidence>
<dbReference type="InterPro" id="IPR001640">
    <property type="entry name" value="Lgt"/>
</dbReference>
<gene>
    <name evidence="7" type="primary">lgt</name>
    <name evidence="9" type="ORF">JGI4_00075</name>
    <name evidence="8" type="ORF">JGI8_01598</name>
</gene>
<proteinExistence type="inferred from homology"/>
<evidence type="ECO:0000313" key="10">
    <source>
        <dbReference type="Proteomes" id="UP000182011"/>
    </source>
</evidence>
<keyword evidence="5 7" id="KW-1133">Transmembrane helix</keyword>
<feature type="transmembrane region" description="Helical" evidence="7">
    <location>
        <begin position="259"/>
        <end position="281"/>
    </location>
</feature>
<evidence type="ECO:0000256" key="1">
    <source>
        <dbReference type="ARBA" id="ARBA00007150"/>
    </source>
</evidence>
<dbReference type="RefSeq" id="WP_047133738.1">
    <property type="nucleotide sequence ID" value="NZ_CZVI01000025.1"/>
</dbReference>
<dbReference type="Proteomes" id="UP000182011">
    <property type="component" value="Unassembled WGS sequence"/>
</dbReference>
<evidence type="ECO:0000256" key="7">
    <source>
        <dbReference type="HAMAP-Rule" id="MF_01147"/>
    </source>
</evidence>
<accession>A0A0S4MQ96</accession>
<evidence type="ECO:0000313" key="11">
    <source>
        <dbReference type="Proteomes" id="UP000182200"/>
    </source>
</evidence>
<keyword evidence="2 7" id="KW-1003">Cell membrane</keyword>
<feature type="transmembrane region" description="Helical" evidence="7">
    <location>
        <begin position="236"/>
        <end position="253"/>
    </location>
</feature>
<comment type="similarity">
    <text evidence="1 7">Belongs to the Lgt family.</text>
</comment>
<accession>A0A0P1M8Y8</accession>
<feature type="binding site" evidence="7">
    <location>
        <position position="129"/>
    </location>
    <ligand>
        <name>a 1,2-diacyl-sn-glycero-3-phospho-(1'-sn-glycerol)</name>
        <dbReference type="ChEBI" id="CHEBI:64716"/>
    </ligand>
</feature>
<accession>A0A0P1LGD7</accession>
<dbReference type="Pfam" id="PF01790">
    <property type="entry name" value="LGT"/>
    <property type="match status" value="1"/>
</dbReference>
<dbReference type="PANTHER" id="PTHR30589">
    <property type="entry name" value="PROLIPOPROTEIN DIACYLGLYCERYL TRANSFERASE"/>
    <property type="match status" value="1"/>
</dbReference>
<dbReference type="GO" id="GO:0042158">
    <property type="term" value="P:lipoprotein biosynthetic process"/>
    <property type="evidence" value="ECO:0007669"/>
    <property type="project" value="UniProtKB-UniRule"/>
</dbReference>
<feature type="transmembrane region" description="Helical" evidence="7">
    <location>
        <begin position="110"/>
        <end position="128"/>
    </location>
</feature>
<comment type="catalytic activity">
    <reaction evidence="7">
        <text>L-cysteinyl-[prolipoprotein] + a 1,2-diacyl-sn-glycero-3-phospho-(1'-sn-glycerol) = an S-1,2-diacyl-sn-glyceryl-L-cysteinyl-[prolipoprotein] + sn-glycerol 1-phosphate + H(+)</text>
        <dbReference type="Rhea" id="RHEA:56712"/>
        <dbReference type="Rhea" id="RHEA-COMP:14679"/>
        <dbReference type="Rhea" id="RHEA-COMP:14680"/>
        <dbReference type="ChEBI" id="CHEBI:15378"/>
        <dbReference type="ChEBI" id="CHEBI:29950"/>
        <dbReference type="ChEBI" id="CHEBI:57685"/>
        <dbReference type="ChEBI" id="CHEBI:64716"/>
        <dbReference type="ChEBI" id="CHEBI:140658"/>
        <dbReference type="EC" id="2.5.1.145"/>
    </reaction>
</comment>
<feature type="transmembrane region" description="Helical" evidence="7">
    <location>
        <begin position="86"/>
        <end position="103"/>
    </location>
</feature>
<evidence type="ECO:0000256" key="5">
    <source>
        <dbReference type="ARBA" id="ARBA00022989"/>
    </source>
</evidence>
<accession>A0A0P1LA96</accession>
<keyword evidence="3 7" id="KW-0808">Transferase</keyword>
<dbReference type="EMBL" id="FAOP01000001">
    <property type="protein sequence ID" value="CUU00760.1"/>
    <property type="molecule type" value="Genomic_DNA"/>
</dbReference>
<evidence type="ECO:0000256" key="3">
    <source>
        <dbReference type="ARBA" id="ARBA00022679"/>
    </source>
</evidence>
<protein>
    <recommendedName>
        <fullName evidence="7">Phosphatidylglycerol--prolipoprotein diacylglyceryl transferase</fullName>
        <ecNumber evidence="7">2.5.1.145</ecNumber>
    </recommendedName>
</protein>
<dbReference type="GO" id="GO:0008961">
    <property type="term" value="F:phosphatidylglycerol-prolipoprotein diacylglyceryl transferase activity"/>
    <property type="evidence" value="ECO:0007669"/>
    <property type="project" value="UniProtKB-UniRule"/>
</dbReference>
<comment type="function">
    <text evidence="7">Catalyzes the transfer of the diacylglyceryl group from phosphatidylglycerol to the sulfhydryl group of the N-terminal cysteine of a prolipoprotein, the first step in the formation of mature lipoproteins.</text>
</comment>
<accession>A0A0P1ML45</accession>
<keyword evidence="11" id="KW-1185">Reference proteome</keyword>
<accession>A0A0P1MEH7</accession>
<feature type="transmembrane region" description="Helical" evidence="7">
    <location>
        <begin position="13"/>
        <end position="32"/>
    </location>
</feature>
<dbReference type="PANTHER" id="PTHR30589:SF0">
    <property type="entry name" value="PHOSPHATIDYLGLYCEROL--PROLIPOPROTEIN DIACYLGLYCERYL TRANSFERASE"/>
    <property type="match status" value="1"/>
</dbReference>
<reference evidence="9 10" key="1">
    <citation type="submission" date="2015-11" db="EMBL/GenBank/DDBJ databases">
        <authorList>
            <person name="Zhang Y."/>
            <person name="Guo Z."/>
        </authorList>
    </citation>
    <scope>NUCLEOTIDE SEQUENCE [LARGE SCALE GENOMIC DNA]</scope>
    <source>
        <strain evidence="9">JGI-4</strain>
    </source>
</reference>
<accession>A0A0P1M948</accession>
<accession>A0A0P1NZ99</accession>
<dbReference type="EMBL" id="CZVI01000025">
    <property type="protein sequence ID" value="CUS91830.1"/>
    <property type="molecule type" value="Genomic_DNA"/>
</dbReference>
<dbReference type="STRING" id="1633631.GCA_001442925_00075"/>